<dbReference type="Pfam" id="PF18198">
    <property type="entry name" value="AAA_lid_11"/>
    <property type="match status" value="1"/>
</dbReference>
<sequence>MYGGRTIDSFDRRVLKTYMDEYFGDFLFDEFQTFHFYHDDLVDYMIPAEP</sequence>
<gene>
    <name evidence="2" type="ORF">WMSIL1_LOCUS1294</name>
</gene>
<accession>A0A564XYY8</accession>
<evidence type="ECO:0000313" key="3">
    <source>
        <dbReference type="Proteomes" id="UP000321570"/>
    </source>
</evidence>
<evidence type="ECO:0000259" key="1">
    <source>
        <dbReference type="Pfam" id="PF18198"/>
    </source>
</evidence>
<organism evidence="2 3">
    <name type="scientific">Hymenolepis diminuta</name>
    <name type="common">Rat tapeworm</name>
    <dbReference type="NCBI Taxonomy" id="6216"/>
    <lineage>
        <taxon>Eukaryota</taxon>
        <taxon>Metazoa</taxon>
        <taxon>Spiralia</taxon>
        <taxon>Lophotrochozoa</taxon>
        <taxon>Platyhelminthes</taxon>
        <taxon>Cestoda</taxon>
        <taxon>Eucestoda</taxon>
        <taxon>Cyclophyllidea</taxon>
        <taxon>Hymenolepididae</taxon>
        <taxon>Hymenolepis</taxon>
    </lineage>
</organism>
<dbReference type="Gene3D" id="1.10.8.720">
    <property type="entry name" value="Region D6 of dynein motor"/>
    <property type="match status" value="1"/>
</dbReference>
<name>A0A564XYY8_HYMDI</name>
<feature type="non-terminal residue" evidence="2">
    <location>
        <position position="50"/>
    </location>
</feature>
<dbReference type="InterPro" id="IPR042219">
    <property type="entry name" value="AAA_lid_11_sf"/>
</dbReference>
<dbReference type="Proteomes" id="UP000321570">
    <property type="component" value="Unassembled WGS sequence"/>
</dbReference>
<dbReference type="AlphaFoldDB" id="A0A564XYY8"/>
<dbReference type="InterPro" id="IPR041658">
    <property type="entry name" value="AAA_lid_11"/>
</dbReference>
<dbReference type="EMBL" id="CABIJS010000032">
    <property type="protein sequence ID" value="VUZ40200.1"/>
    <property type="molecule type" value="Genomic_DNA"/>
</dbReference>
<reference evidence="2 3" key="1">
    <citation type="submission" date="2019-07" db="EMBL/GenBank/DDBJ databases">
        <authorList>
            <person name="Jastrzebski P J."/>
            <person name="Paukszto L."/>
            <person name="Jastrzebski P J."/>
        </authorList>
    </citation>
    <scope>NUCLEOTIDE SEQUENCE [LARGE SCALE GENOMIC DNA]</scope>
    <source>
        <strain evidence="2 3">WMS-il1</strain>
    </source>
</reference>
<proteinExistence type="predicted"/>
<evidence type="ECO:0000313" key="2">
    <source>
        <dbReference type="EMBL" id="VUZ40200.1"/>
    </source>
</evidence>
<feature type="domain" description="Dynein heavy chain AAA lid" evidence="1">
    <location>
        <begin position="1"/>
        <end position="47"/>
    </location>
</feature>
<protein>
    <recommendedName>
        <fullName evidence="1">Dynein heavy chain AAA lid domain-containing protein</fullName>
    </recommendedName>
</protein>
<keyword evidence="3" id="KW-1185">Reference proteome</keyword>